<dbReference type="GO" id="GO:0006790">
    <property type="term" value="P:sulfur compound metabolic process"/>
    <property type="evidence" value="ECO:0007669"/>
    <property type="project" value="TreeGrafter"/>
</dbReference>
<evidence type="ECO:0000256" key="1">
    <source>
        <dbReference type="ARBA" id="ARBA00005896"/>
    </source>
</evidence>
<comment type="similarity">
    <text evidence="1">Belongs to the TfdA dioxygenase family.</text>
</comment>
<gene>
    <name evidence="7" type="ORF">KZZ10_11045</name>
</gene>
<dbReference type="InterPro" id="IPR042098">
    <property type="entry name" value="TauD-like_sf"/>
</dbReference>
<dbReference type="SUPFAM" id="SSF51197">
    <property type="entry name" value="Clavaminate synthase-like"/>
    <property type="match status" value="1"/>
</dbReference>
<keyword evidence="5" id="KW-0408">Iron</keyword>
<evidence type="ECO:0000313" key="7">
    <source>
        <dbReference type="EMBL" id="MBZ1351183.1"/>
    </source>
</evidence>
<dbReference type="InterPro" id="IPR003819">
    <property type="entry name" value="TauD/TfdA-like"/>
</dbReference>
<accession>A0A953T287</accession>
<evidence type="ECO:0000259" key="6">
    <source>
        <dbReference type="Pfam" id="PF02668"/>
    </source>
</evidence>
<keyword evidence="8" id="KW-1185">Reference proteome</keyword>
<dbReference type="EMBL" id="JAHXRI010000010">
    <property type="protein sequence ID" value="MBZ1351183.1"/>
    <property type="molecule type" value="Genomic_DNA"/>
</dbReference>
<name>A0A953T287_9BURK</name>
<dbReference type="GO" id="GO:0005737">
    <property type="term" value="C:cytoplasm"/>
    <property type="evidence" value="ECO:0007669"/>
    <property type="project" value="TreeGrafter"/>
</dbReference>
<dbReference type="PANTHER" id="PTHR30468">
    <property type="entry name" value="ALPHA-KETOGLUTARATE-DEPENDENT SULFONATE DIOXYGENASE"/>
    <property type="match status" value="1"/>
</dbReference>
<reference evidence="7" key="1">
    <citation type="submission" date="2021-07" db="EMBL/GenBank/DDBJ databases">
        <title>New genus and species of the family Alcaligenaceae.</title>
        <authorList>
            <person name="Hahn M.W."/>
        </authorList>
    </citation>
    <scope>NUCLEOTIDE SEQUENCE</scope>
    <source>
        <strain evidence="7">LF4-65</strain>
    </source>
</reference>
<keyword evidence="2" id="KW-0479">Metal-binding</keyword>
<dbReference type="GO" id="GO:0000908">
    <property type="term" value="F:taurine dioxygenase activity"/>
    <property type="evidence" value="ECO:0007669"/>
    <property type="project" value="TreeGrafter"/>
</dbReference>
<dbReference type="AlphaFoldDB" id="A0A953T287"/>
<protein>
    <submittedName>
        <fullName evidence="7">TauD/TfdA family dioxygenase</fullName>
    </submittedName>
</protein>
<evidence type="ECO:0000313" key="8">
    <source>
        <dbReference type="Proteomes" id="UP000739565"/>
    </source>
</evidence>
<dbReference type="GO" id="GO:0046872">
    <property type="term" value="F:metal ion binding"/>
    <property type="evidence" value="ECO:0007669"/>
    <property type="project" value="UniProtKB-KW"/>
</dbReference>
<organism evidence="7 8">
    <name type="scientific">Zwartia hollandica</name>
    <dbReference type="NCBI Taxonomy" id="324606"/>
    <lineage>
        <taxon>Bacteria</taxon>
        <taxon>Pseudomonadati</taxon>
        <taxon>Pseudomonadota</taxon>
        <taxon>Betaproteobacteria</taxon>
        <taxon>Burkholderiales</taxon>
        <taxon>Alcaligenaceae</taxon>
        <taxon>Zwartia</taxon>
    </lineage>
</organism>
<dbReference type="PANTHER" id="PTHR30468:SF1">
    <property type="entry name" value="ALPHA-KETOGLUTARATE-DEPENDENT SULFONATE DIOXYGENASE"/>
    <property type="match status" value="1"/>
</dbReference>
<dbReference type="InterPro" id="IPR051323">
    <property type="entry name" value="AtsK-like"/>
</dbReference>
<dbReference type="RefSeq" id="WP_259661599.1">
    <property type="nucleotide sequence ID" value="NZ_JAHXRI010000010.1"/>
</dbReference>
<keyword evidence="3 7" id="KW-0223">Dioxygenase</keyword>
<dbReference type="Proteomes" id="UP000739565">
    <property type="component" value="Unassembled WGS sequence"/>
</dbReference>
<proteinExistence type="inferred from homology"/>
<evidence type="ECO:0000256" key="5">
    <source>
        <dbReference type="ARBA" id="ARBA00023004"/>
    </source>
</evidence>
<evidence type="ECO:0000256" key="4">
    <source>
        <dbReference type="ARBA" id="ARBA00023002"/>
    </source>
</evidence>
<dbReference type="Pfam" id="PF02668">
    <property type="entry name" value="TauD"/>
    <property type="match status" value="1"/>
</dbReference>
<evidence type="ECO:0000256" key="2">
    <source>
        <dbReference type="ARBA" id="ARBA00022723"/>
    </source>
</evidence>
<dbReference type="Gene3D" id="3.60.130.10">
    <property type="entry name" value="Clavaminate synthase-like"/>
    <property type="match status" value="1"/>
</dbReference>
<keyword evidence="4" id="KW-0560">Oxidoreductase</keyword>
<sequence length="296" mass="33214">MNQAVASPKSIKITPLNGPLGADVEGVDFSTPLSETDRQTIEQAWTKHLILRFRGIGKLSADDLILFSKNFGKLDSRPIGTSDRNPYFDVDKPEITIISNVVMDGKPIGGLGSYEAVWHSDMTYVDLPPKGSCLYAVEIPPSGGDTYFTNMYEAYETLSPAIKEKIQNLFCIHDASRNSAGELRKGFKDIDDPTQTIGARHPLVRLHPLSQRKALFLGRRRSAYISGLSLSESEDLLNQLWEHVTQPKFAWGQQWKLGDMIMWDNRCTMHRREAFDTSSRRLMLRTQISGEPVLAA</sequence>
<evidence type="ECO:0000256" key="3">
    <source>
        <dbReference type="ARBA" id="ARBA00022964"/>
    </source>
</evidence>
<feature type="domain" description="TauD/TfdA-like" evidence="6">
    <location>
        <begin position="13"/>
        <end position="286"/>
    </location>
</feature>
<comment type="caution">
    <text evidence="7">The sequence shown here is derived from an EMBL/GenBank/DDBJ whole genome shotgun (WGS) entry which is preliminary data.</text>
</comment>